<feature type="transmembrane region" description="Helical" evidence="8">
    <location>
        <begin position="242"/>
        <end position="265"/>
    </location>
</feature>
<feature type="transmembrane region" description="Helical" evidence="8">
    <location>
        <begin position="134"/>
        <end position="153"/>
    </location>
</feature>
<keyword evidence="5 8" id="KW-0812">Transmembrane</keyword>
<feature type="transmembrane region" description="Helical" evidence="8">
    <location>
        <begin position="277"/>
        <end position="298"/>
    </location>
</feature>
<comment type="caution">
    <text evidence="8">Lacks conserved residue(s) required for the propagation of feature annotation.</text>
</comment>
<evidence type="ECO:0000256" key="5">
    <source>
        <dbReference type="ARBA" id="ARBA00022692"/>
    </source>
</evidence>
<proteinExistence type="inferred from homology"/>
<dbReference type="GO" id="GO:0042910">
    <property type="term" value="F:xenobiotic transmembrane transporter activity"/>
    <property type="evidence" value="ECO:0007669"/>
    <property type="project" value="InterPro"/>
</dbReference>
<dbReference type="AlphaFoldDB" id="A0A368LKW2"/>
<evidence type="ECO:0000256" key="4">
    <source>
        <dbReference type="ARBA" id="ARBA00022475"/>
    </source>
</evidence>
<keyword evidence="4" id="KW-1003">Cell membrane</keyword>
<evidence type="ECO:0000256" key="6">
    <source>
        <dbReference type="ARBA" id="ARBA00022989"/>
    </source>
</evidence>
<accession>A0A368LKW2</accession>
<feature type="transmembrane region" description="Helical" evidence="8">
    <location>
        <begin position="310"/>
        <end position="329"/>
    </location>
</feature>
<feature type="transmembrane region" description="Helical" evidence="8">
    <location>
        <begin position="341"/>
        <end position="361"/>
    </location>
</feature>
<dbReference type="RefSeq" id="WP_086961875.1">
    <property type="nucleotide sequence ID" value="NZ_FUKS01000040.1"/>
</dbReference>
<dbReference type="Pfam" id="PF07690">
    <property type="entry name" value="MFS_1"/>
    <property type="match status" value="1"/>
</dbReference>
<dbReference type="GO" id="GO:1990961">
    <property type="term" value="P:xenobiotic detoxification by transmembrane export across the plasma membrane"/>
    <property type="evidence" value="ECO:0007669"/>
    <property type="project" value="InterPro"/>
</dbReference>
<dbReference type="CDD" id="cd17320">
    <property type="entry name" value="MFS_MdfA_MDR_like"/>
    <property type="match status" value="1"/>
</dbReference>
<evidence type="ECO:0000256" key="3">
    <source>
        <dbReference type="ARBA" id="ARBA00022448"/>
    </source>
</evidence>
<comment type="subcellular location">
    <subcellularLocation>
        <location evidence="8">Cell inner membrane</location>
        <topology evidence="8">Multi-pass membrane protein</topology>
    </subcellularLocation>
    <subcellularLocation>
        <location evidence="1">Cell membrane</location>
        <topology evidence="1">Multi-pass membrane protein</topology>
    </subcellularLocation>
</comment>
<feature type="transmembrane region" description="Helical" evidence="8">
    <location>
        <begin position="42"/>
        <end position="64"/>
    </location>
</feature>
<organism evidence="10 11">
    <name type="scientific">Vibrio casei</name>
    <dbReference type="NCBI Taxonomy" id="673372"/>
    <lineage>
        <taxon>Bacteria</taxon>
        <taxon>Pseudomonadati</taxon>
        <taxon>Pseudomonadota</taxon>
        <taxon>Gammaproteobacteria</taxon>
        <taxon>Vibrionales</taxon>
        <taxon>Vibrionaceae</taxon>
        <taxon>Vibrio</taxon>
    </lineage>
</organism>
<reference evidence="10 11" key="1">
    <citation type="journal article" date="2017" name="Elife">
        <title>Extensive horizontal gene transfer in cheese-associated bacteria.</title>
        <authorList>
            <person name="Bonham K.S."/>
            <person name="Wolfe B.E."/>
            <person name="Dutton R.J."/>
        </authorList>
    </citation>
    <scope>NUCLEOTIDE SEQUENCE [LARGE SCALE GENOMIC DNA]</scope>
    <source>
        <strain evidence="10 11">JB196</strain>
    </source>
</reference>
<evidence type="ECO:0000256" key="1">
    <source>
        <dbReference type="ARBA" id="ARBA00004651"/>
    </source>
</evidence>
<feature type="transmembrane region" description="Helical" evidence="8">
    <location>
        <begin position="76"/>
        <end position="94"/>
    </location>
</feature>
<dbReference type="SUPFAM" id="SSF103473">
    <property type="entry name" value="MFS general substrate transporter"/>
    <property type="match status" value="1"/>
</dbReference>
<keyword evidence="7 8" id="KW-0472">Membrane</keyword>
<dbReference type="NCBIfam" id="TIGR00710">
    <property type="entry name" value="efflux_Bcr_CflA"/>
    <property type="match status" value="1"/>
</dbReference>
<feature type="transmembrane region" description="Helical" evidence="8">
    <location>
        <begin position="165"/>
        <end position="184"/>
    </location>
</feature>
<comment type="similarity">
    <text evidence="2 8">Belongs to the major facilitator superfamily. Bcr/CmlA family.</text>
</comment>
<protein>
    <recommendedName>
        <fullName evidence="8">Bcr/CflA family efflux transporter</fullName>
    </recommendedName>
</protein>
<evidence type="ECO:0000313" key="10">
    <source>
        <dbReference type="EMBL" id="RCS72534.1"/>
    </source>
</evidence>
<dbReference type="PANTHER" id="PTHR23502">
    <property type="entry name" value="MAJOR FACILITATOR SUPERFAMILY"/>
    <property type="match status" value="1"/>
</dbReference>
<dbReference type="NCBIfam" id="NF008654">
    <property type="entry name" value="PRK11652.1"/>
    <property type="match status" value="1"/>
</dbReference>
<evidence type="ECO:0000313" key="11">
    <source>
        <dbReference type="Proteomes" id="UP000252479"/>
    </source>
</evidence>
<dbReference type="InterPro" id="IPR011701">
    <property type="entry name" value="MFS"/>
</dbReference>
<dbReference type="GeneID" id="303187727"/>
<dbReference type="GO" id="GO:0005886">
    <property type="term" value="C:plasma membrane"/>
    <property type="evidence" value="ECO:0007669"/>
    <property type="project" value="UniProtKB-SubCell"/>
</dbReference>
<sequence>MSAPLSFIKLTFLIAILAAVGQMTQTMYVPSMGYMAREFNVSAASMQAVMACYLIPYGLSQFVYGPLSDRLGRRPIILAGLMIYILGSLAALFAHSFALFLAASFIQGMGIGCGGAMARTLSRDCFSGLALHKVNSLISMCLIFSPLVAPLLGGYLTEVFHWRSSYLFLTLFSVGVTIIMFTHMKETLPKTSRRYDSVATSYRYVLSHRQFQGYLLCLVSTFAGVALFEAAAGVLLGGKLKLPATTVSLLFILPIPGYLLGAAMSNWIASRHSEKRALNFGLVAIAIGSLVIFIPGVFGYTNALTLVGGATIYFLGSGVLFPAATTGAISPFPHHAGTAGALLGGIQNFGAGMATLIAAMMPAQNQLPLGALMLAMSLLAVIGLHRVNKTPMPPDVLGSTL</sequence>
<feature type="transmembrane region" description="Helical" evidence="8">
    <location>
        <begin position="100"/>
        <end position="122"/>
    </location>
</feature>
<name>A0A368LKW2_9VIBR</name>
<evidence type="ECO:0000256" key="2">
    <source>
        <dbReference type="ARBA" id="ARBA00006236"/>
    </source>
</evidence>
<dbReference type="PANTHER" id="PTHR23502:SF32">
    <property type="entry name" value="MULTIDRUG RESISTANCE PROTEIN D"/>
    <property type="match status" value="1"/>
</dbReference>
<dbReference type="InterPro" id="IPR004812">
    <property type="entry name" value="Efflux_drug-R_Bcr/CmlA"/>
</dbReference>
<dbReference type="InterPro" id="IPR036259">
    <property type="entry name" value="MFS_trans_sf"/>
</dbReference>
<evidence type="ECO:0000259" key="9">
    <source>
        <dbReference type="PROSITE" id="PS50850"/>
    </source>
</evidence>
<comment type="caution">
    <text evidence="10">The sequence shown here is derived from an EMBL/GenBank/DDBJ whole genome shotgun (WGS) entry which is preliminary data.</text>
</comment>
<feature type="transmembrane region" description="Helical" evidence="8">
    <location>
        <begin position="367"/>
        <end position="384"/>
    </location>
</feature>
<feature type="transmembrane region" description="Helical" evidence="8">
    <location>
        <begin position="213"/>
        <end position="236"/>
    </location>
</feature>
<dbReference type="Proteomes" id="UP000252479">
    <property type="component" value="Unassembled WGS sequence"/>
</dbReference>
<keyword evidence="8" id="KW-0997">Cell inner membrane</keyword>
<evidence type="ECO:0000256" key="7">
    <source>
        <dbReference type="ARBA" id="ARBA00023136"/>
    </source>
</evidence>
<feature type="domain" description="Major facilitator superfamily (MFS) profile" evidence="9">
    <location>
        <begin position="10"/>
        <end position="389"/>
    </location>
</feature>
<dbReference type="Gene3D" id="1.20.1720.10">
    <property type="entry name" value="Multidrug resistance protein D"/>
    <property type="match status" value="1"/>
</dbReference>
<dbReference type="EMBL" id="QPGL01000001">
    <property type="protein sequence ID" value="RCS72534.1"/>
    <property type="molecule type" value="Genomic_DNA"/>
</dbReference>
<evidence type="ECO:0000256" key="8">
    <source>
        <dbReference type="RuleBase" id="RU365088"/>
    </source>
</evidence>
<dbReference type="PROSITE" id="PS50850">
    <property type="entry name" value="MFS"/>
    <property type="match status" value="1"/>
</dbReference>
<dbReference type="InterPro" id="IPR020846">
    <property type="entry name" value="MFS_dom"/>
</dbReference>
<gene>
    <name evidence="10" type="ORF">CIK83_02295</name>
</gene>
<keyword evidence="11" id="KW-1185">Reference proteome</keyword>
<keyword evidence="3 8" id="KW-0813">Transport</keyword>
<keyword evidence="6 8" id="KW-1133">Transmembrane helix</keyword>